<dbReference type="EC" id="2.7.13.3" evidence="2"/>
<dbReference type="PRINTS" id="PR00344">
    <property type="entry name" value="BCTRLSENSOR"/>
</dbReference>
<proteinExistence type="predicted"/>
<dbReference type="EMBL" id="CYSC01000016">
    <property type="protein sequence ID" value="CUH71133.1"/>
    <property type="molecule type" value="Genomic_DNA"/>
</dbReference>
<dbReference type="SUPFAM" id="SSF47384">
    <property type="entry name" value="Homodimeric domain of signal transducing histidine kinase"/>
    <property type="match status" value="1"/>
</dbReference>
<feature type="domain" description="Response regulatory" evidence="12">
    <location>
        <begin position="603"/>
        <end position="722"/>
    </location>
</feature>
<evidence type="ECO:0000259" key="12">
    <source>
        <dbReference type="PROSITE" id="PS50110"/>
    </source>
</evidence>
<evidence type="ECO:0000256" key="9">
    <source>
        <dbReference type="PROSITE-ProRule" id="PRU00169"/>
    </source>
</evidence>
<keyword evidence="10" id="KW-1133">Transmembrane helix</keyword>
<evidence type="ECO:0000313" key="16">
    <source>
        <dbReference type="Proteomes" id="UP000051887"/>
    </source>
</evidence>
<feature type="transmembrane region" description="Helical" evidence="10">
    <location>
        <begin position="165"/>
        <end position="186"/>
    </location>
</feature>
<evidence type="ECO:0000256" key="2">
    <source>
        <dbReference type="ARBA" id="ARBA00012438"/>
    </source>
</evidence>
<dbReference type="SMART" id="SM00388">
    <property type="entry name" value="HisKA"/>
    <property type="match status" value="1"/>
</dbReference>
<dbReference type="SUPFAM" id="SSF55874">
    <property type="entry name" value="ATPase domain of HSP90 chaperone/DNA topoisomerase II/histidine kinase"/>
    <property type="match status" value="1"/>
</dbReference>
<keyword evidence="15" id="KW-1185">Reference proteome</keyword>
<evidence type="ECO:0000313" key="15">
    <source>
        <dbReference type="Proteomes" id="UP000051086"/>
    </source>
</evidence>
<evidence type="ECO:0000313" key="13">
    <source>
        <dbReference type="EMBL" id="CUH65039.1"/>
    </source>
</evidence>
<keyword evidence="8" id="KW-0902">Two-component regulatory system</keyword>
<dbReference type="Pfam" id="PF02518">
    <property type="entry name" value="HATPase_c"/>
    <property type="match status" value="1"/>
</dbReference>
<dbReference type="Pfam" id="PF00512">
    <property type="entry name" value="HisKA"/>
    <property type="match status" value="1"/>
</dbReference>
<dbReference type="EMBL" id="CYSB01000023">
    <property type="protein sequence ID" value="CUH65039.1"/>
    <property type="molecule type" value="Genomic_DNA"/>
</dbReference>
<evidence type="ECO:0000313" key="14">
    <source>
        <dbReference type="EMBL" id="CUH71133.1"/>
    </source>
</evidence>
<feature type="modified residue" description="4-aspartylphosphate" evidence="9">
    <location>
        <position position="652"/>
    </location>
</feature>
<dbReference type="OrthoDB" id="9801651at2"/>
<dbReference type="SUPFAM" id="SSF52172">
    <property type="entry name" value="CheY-like"/>
    <property type="match status" value="1"/>
</dbReference>
<dbReference type="FunFam" id="1.10.287.130:FF:000002">
    <property type="entry name" value="Two-component osmosensing histidine kinase"/>
    <property type="match status" value="1"/>
</dbReference>
<dbReference type="InterPro" id="IPR005467">
    <property type="entry name" value="His_kinase_dom"/>
</dbReference>
<sequence>MSELEEDVMSFRMREERRRRIALGRFVAYLTLVLTIPWIGFFLIFQDWLGLSYAAAFVPVGLAVIVLYNRGYDLLARVGWMVATTFWALIYSVHFVGDAPPELIFLVYLGMPFLLLSWREEQRAMIGTVLVLSLFASIAFVDFSWSLANHFGWPNSGGYEVLPGIRLGIVVTVGMLVMMQLGYFAYHAERTSYEVTRAMQEARDAYQAKSRFLANMSHEIRTPMNGIIGTLDILEHSGIKANQQQPMSTIRESAFSLLRIIDDVLDASKIEADKLEVVPSRTELPELVEQVALTLVPLCSTHGVRQRLFIDYDVPVWVNLDGGRVRQILLNVISNAIKYSASGLTDRAGEVGVFIRPAPLLNEDDAPSLEIVVTDNGIGMDQDLVDTFCDPFVQGKEAASSKVSGTGLGMSITTRLLSLMKGKLHVSSTKGKGTTITIQLPYEAVGGTADLPNLDGLHVVCIGQVNQNLQQGLNGVLGKGGVRMTYLSRYEDLARSHVKLGERVVFLLLPTDPEKQEEVHQAVLADYPDAALLRCTPDRSQLLEKLDDKLYVLPVHPMMRSDLFTALAELSGQDEVADMGGANVEELRPALAAMGQNPVRGKRILIVDDNAINLHVLKAQLELLGHLAVTASGGREALQTWRSERVDMVITDCEMPDLSGYAMTRAIREEEREKGVSHVPILALTADIAQGSDKRFLRSGMNDYMLKPVSMPDLQRQIERLTGPQLAQASG</sequence>
<evidence type="ECO:0000256" key="10">
    <source>
        <dbReference type="SAM" id="Phobius"/>
    </source>
</evidence>
<organism evidence="14 16">
    <name type="scientific">Thalassovita autumnalis</name>
    <dbReference type="NCBI Taxonomy" id="2072972"/>
    <lineage>
        <taxon>Bacteria</taxon>
        <taxon>Pseudomonadati</taxon>
        <taxon>Pseudomonadota</taxon>
        <taxon>Alphaproteobacteria</taxon>
        <taxon>Rhodobacterales</taxon>
        <taxon>Roseobacteraceae</taxon>
        <taxon>Thalassovita</taxon>
    </lineage>
</organism>
<keyword evidence="6 14" id="KW-0418">Kinase</keyword>
<dbReference type="GO" id="GO:0005524">
    <property type="term" value="F:ATP binding"/>
    <property type="evidence" value="ECO:0007669"/>
    <property type="project" value="UniProtKB-KW"/>
</dbReference>
<keyword evidence="4 14" id="KW-0808">Transferase</keyword>
<evidence type="ECO:0000259" key="11">
    <source>
        <dbReference type="PROSITE" id="PS50109"/>
    </source>
</evidence>
<feature type="domain" description="Histidine kinase" evidence="11">
    <location>
        <begin position="215"/>
        <end position="444"/>
    </location>
</feature>
<feature type="transmembrane region" description="Helical" evidence="10">
    <location>
        <begin position="75"/>
        <end position="97"/>
    </location>
</feature>
<reference evidence="13 15" key="2">
    <citation type="submission" date="2015-09" db="EMBL/GenBank/DDBJ databases">
        <authorList>
            <person name="Rodrigo-Torres L."/>
            <person name="Arahal D.R."/>
        </authorList>
    </citation>
    <scope>NUCLEOTIDE SEQUENCE [LARGE SCALE GENOMIC DNA]</scope>
    <source>
        <strain evidence="13 15">CECT 5118</strain>
    </source>
</reference>
<dbReference type="InterPro" id="IPR003594">
    <property type="entry name" value="HATPase_dom"/>
</dbReference>
<accession>A0A0P1FAB2</accession>
<evidence type="ECO:0000256" key="3">
    <source>
        <dbReference type="ARBA" id="ARBA00022553"/>
    </source>
</evidence>
<dbReference type="InterPro" id="IPR036890">
    <property type="entry name" value="HATPase_C_sf"/>
</dbReference>
<dbReference type="SMART" id="SM00448">
    <property type="entry name" value="REC"/>
    <property type="match status" value="1"/>
</dbReference>
<keyword evidence="7" id="KW-0067">ATP-binding</keyword>
<feature type="transmembrane region" description="Helical" evidence="10">
    <location>
        <begin position="103"/>
        <end position="118"/>
    </location>
</feature>
<dbReference type="Proteomes" id="UP000051086">
    <property type="component" value="Unassembled WGS sequence"/>
</dbReference>
<keyword evidence="10" id="KW-0812">Transmembrane</keyword>
<dbReference type="InterPro" id="IPR001789">
    <property type="entry name" value="Sig_transdc_resp-reg_receiver"/>
</dbReference>
<keyword evidence="5" id="KW-0547">Nucleotide-binding</keyword>
<dbReference type="PANTHER" id="PTHR45339">
    <property type="entry name" value="HYBRID SIGNAL TRANSDUCTION HISTIDINE KINASE J"/>
    <property type="match status" value="1"/>
</dbReference>
<dbReference type="InterPro" id="IPR011006">
    <property type="entry name" value="CheY-like_superfamily"/>
</dbReference>
<evidence type="ECO:0000256" key="5">
    <source>
        <dbReference type="ARBA" id="ARBA00022741"/>
    </source>
</evidence>
<protein>
    <recommendedName>
        <fullName evidence="2">histidine kinase</fullName>
        <ecNumber evidence="2">2.7.13.3</ecNumber>
    </recommendedName>
</protein>
<dbReference type="AlphaFoldDB" id="A0A0P1FAB2"/>
<gene>
    <name evidence="14" type="primary">rcsC_1</name>
    <name evidence="13" type="synonym">rcsC_2</name>
    <name evidence="13" type="ORF">TL5118_01121</name>
    <name evidence="14" type="ORF">TL5120_00914</name>
</gene>
<evidence type="ECO:0000256" key="7">
    <source>
        <dbReference type="ARBA" id="ARBA00022840"/>
    </source>
</evidence>
<dbReference type="RefSeq" id="WP_082626167.1">
    <property type="nucleotide sequence ID" value="NZ_CYSB01000023.1"/>
</dbReference>
<evidence type="ECO:0000256" key="8">
    <source>
        <dbReference type="ARBA" id="ARBA00023012"/>
    </source>
</evidence>
<dbReference type="Gene3D" id="3.30.565.10">
    <property type="entry name" value="Histidine kinase-like ATPase, C-terminal domain"/>
    <property type="match status" value="1"/>
</dbReference>
<comment type="catalytic activity">
    <reaction evidence="1">
        <text>ATP + protein L-histidine = ADP + protein N-phospho-L-histidine.</text>
        <dbReference type="EC" id="2.7.13.3"/>
    </reaction>
</comment>
<evidence type="ECO:0000256" key="4">
    <source>
        <dbReference type="ARBA" id="ARBA00022679"/>
    </source>
</evidence>
<dbReference type="Gene3D" id="3.40.50.2300">
    <property type="match status" value="1"/>
</dbReference>
<feature type="transmembrane region" description="Helical" evidence="10">
    <location>
        <begin position="21"/>
        <end position="45"/>
    </location>
</feature>
<evidence type="ECO:0000256" key="6">
    <source>
        <dbReference type="ARBA" id="ARBA00022777"/>
    </source>
</evidence>
<dbReference type="CDD" id="cd00082">
    <property type="entry name" value="HisKA"/>
    <property type="match status" value="1"/>
</dbReference>
<dbReference type="PROSITE" id="PS50109">
    <property type="entry name" value="HIS_KIN"/>
    <property type="match status" value="1"/>
</dbReference>
<dbReference type="SMART" id="SM00387">
    <property type="entry name" value="HATPase_c"/>
    <property type="match status" value="1"/>
</dbReference>
<dbReference type="Gene3D" id="1.10.287.130">
    <property type="match status" value="1"/>
</dbReference>
<dbReference type="PANTHER" id="PTHR45339:SF1">
    <property type="entry name" value="HYBRID SIGNAL TRANSDUCTION HISTIDINE KINASE J"/>
    <property type="match status" value="1"/>
</dbReference>
<keyword evidence="3 9" id="KW-0597">Phosphoprotein</keyword>
<name>A0A0P1FAB2_9RHOB</name>
<evidence type="ECO:0000256" key="1">
    <source>
        <dbReference type="ARBA" id="ARBA00000085"/>
    </source>
</evidence>
<dbReference type="InterPro" id="IPR003661">
    <property type="entry name" value="HisK_dim/P_dom"/>
</dbReference>
<feature type="transmembrane region" description="Helical" evidence="10">
    <location>
        <begin position="125"/>
        <end position="145"/>
    </location>
</feature>
<dbReference type="Pfam" id="PF00072">
    <property type="entry name" value="Response_reg"/>
    <property type="match status" value="1"/>
</dbReference>
<dbReference type="InterPro" id="IPR004358">
    <property type="entry name" value="Sig_transdc_His_kin-like_C"/>
</dbReference>
<feature type="transmembrane region" description="Helical" evidence="10">
    <location>
        <begin position="51"/>
        <end position="68"/>
    </location>
</feature>
<dbReference type="Proteomes" id="UP000051887">
    <property type="component" value="Unassembled WGS sequence"/>
</dbReference>
<dbReference type="GO" id="GO:0000155">
    <property type="term" value="F:phosphorelay sensor kinase activity"/>
    <property type="evidence" value="ECO:0007669"/>
    <property type="project" value="InterPro"/>
</dbReference>
<keyword evidence="10" id="KW-0472">Membrane</keyword>
<dbReference type="InterPro" id="IPR036097">
    <property type="entry name" value="HisK_dim/P_sf"/>
</dbReference>
<dbReference type="PROSITE" id="PS50110">
    <property type="entry name" value="RESPONSE_REGULATORY"/>
    <property type="match status" value="1"/>
</dbReference>
<reference evidence="14 16" key="1">
    <citation type="submission" date="2015-09" db="EMBL/GenBank/DDBJ databases">
        <authorList>
            <consortium name="Swine Surveillance"/>
        </authorList>
    </citation>
    <scope>NUCLEOTIDE SEQUENCE [LARGE SCALE GENOMIC DNA]</scope>
    <source>
        <strain evidence="14 16">5120</strain>
    </source>
</reference>
<dbReference type="CDD" id="cd17546">
    <property type="entry name" value="REC_hyHK_CKI1_RcsC-like"/>
    <property type="match status" value="1"/>
</dbReference>